<evidence type="ECO:0000256" key="7">
    <source>
        <dbReference type="ARBA" id="ARBA00023163"/>
    </source>
</evidence>
<keyword evidence="3 8" id="KW-0808">Transferase</keyword>
<dbReference type="HAMAP" id="MF_00615">
    <property type="entry name" value="RNApol_arch_Rpo12"/>
    <property type="match status" value="1"/>
</dbReference>
<comment type="catalytic activity">
    <reaction evidence="8">
        <text>RNA(n) + a ribonucleoside 5'-triphosphate = RNA(n+1) + diphosphate</text>
        <dbReference type="Rhea" id="RHEA:21248"/>
        <dbReference type="Rhea" id="RHEA-COMP:14527"/>
        <dbReference type="Rhea" id="RHEA-COMP:17342"/>
        <dbReference type="ChEBI" id="CHEBI:33019"/>
        <dbReference type="ChEBI" id="CHEBI:61557"/>
        <dbReference type="ChEBI" id="CHEBI:140395"/>
        <dbReference type="EC" id="2.7.7.6"/>
    </reaction>
</comment>
<feature type="binding site" evidence="8">
    <location>
        <position position="25"/>
    </location>
    <ligand>
        <name>Zn(2+)</name>
        <dbReference type="ChEBI" id="CHEBI:29105"/>
    </ligand>
</feature>
<dbReference type="Proteomes" id="UP000278149">
    <property type="component" value="Unassembled WGS sequence"/>
</dbReference>
<sequence>MYQCLRCGYVFTKEEMEEYFKDFKCPRCGYRILKKVRKEEPKVVKAI</sequence>
<keyword evidence="7 8" id="KW-0804">Transcription</keyword>
<organism evidence="9 10">
    <name type="scientific">Candidatus Korarchaeum cryptofilum</name>
    <dbReference type="NCBI Taxonomy" id="498846"/>
    <lineage>
        <taxon>Archaea</taxon>
        <taxon>Thermoproteota</taxon>
        <taxon>Candidatus Korarchaeia</taxon>
        <taxon>Candidatus Korarchaeales</taxon>
        <taxon>Candidatus Korarchaeaceae</taxon>
        <taxon>Candidatus Korarchaeum</taxon>
    </lineage>
</organism>
<dbReference type="EC" id="2.7.7.6" evidence="8"/>
<dbReference type="AlphaFoldDB" id="A0A3R9PEP6"/>
<dbReference type="Gene3D" id="2.20.28.30">
    <property type="entry name" value="RNA polymerase ii, chain L"/>
    <property type="match status" value="1"/>
</dbReference>
<evidence type="ECO:0000256" key="8">
    <source>
        <dbReference type="HAMAP-Rule" id="MF_00615"/>
    </source>
</evidence>
<dbReference type="GO" id="GO:0003899">
    <property type="term" value="F:DNA-directed RNA polymerase activity"/>
    <property type="evidence" value="ECO:0007669"/>
    <property type="project" value="UniProtKB-UniRule"/>
</dbReference>
<keyword evidence="4 8" id="KW-0548">Nucleotidyltransferase</keyword>
<dbReference type="InterPro" id="IPR023464">
    <property type="entry name" value="Rpo12"/>
</dbReference>
<dbReference type="GO" id="GO:0003677">
    <property type="term" value="F:DNA binding"/>
    <property type="evidence" value="ECO:0007669"/>
    <property type="project" value="InterPro"/>
</dbReference>
<comment type="function">
    <text evidence="8">DNA-dependent RNA polymerase (RNAP) catalyzes the transcription of DNA into RNA using the four ribonucleoside triphosphates as substrates.</text>
</comment>
<dbReference type="SUPFAM" id="SSF63393">
    <property type="entry name" value="RNA polymerase subunits"/>
    <property type="match status" value="1"/>
</dbReference>
<evidence type="ECO:0000256" key="5">
    <source>
        <dbReference type="ARBA" id="ARBA00022723"/>
    </source>
</evidence>
<evidence type="ECO:0000313" key="10">
    <source>
        <dbReference type="Proteomes" id="UP000278149"/>
    </source>
</evidence>
<comment type="similarity">
    <text evidence="8">Belongs to the archaeal Rpo12/eukaryotic RPC10 RNA polymerase subunit family.</text>
</comment>
<evidence type="ECO:0000256" key="1">
    <source>
        <dbReference type="ARBA" id="ARBA00022478"/>
    </source>
</evidence>
<dbReference type="GO" id="GO:0005737">
    <property type="term" value="C:cytoplasm"/>
    <property type="evidence" value="ECO:0007669"/>
    <property type="project" value="UniProtKB-SubCell"/>
</dbReference>
<name>A0A3R9PEP6_9CREN</name>
<dbReference type="SMART" id="SM00659">
    <property type="entry name" value="RPOLCX"/>
    <property type="match status" value="1"/>
</dbReference>
<evidence type="ECO:0000256" key="6">
    <source>
        <dbReference type="ARBA" id="ARBA00022833"/>
    </source>
</evidence>
<comment type="caution">
    <text evidence="9">The sequence shown here is derived from an EMBL/GenBank/DDBJ whole genome shotgun (WGS) entry which is preliminary data.</text>
</comment>
<comment type="cofactor">
    <cofactor evidence="8">
        <name>Zn(2+)</name>
        <dbReference type="ChEBI" id="CHEBI:29105"/>
    </cofactor>
    <text evidence="8">Binds 1 zinc ion.</text>
</comment>
<accession>A0A3R9PEP6</accession>
<feature type="binding site" evidence="8">
    <location>
        <position position="28"/>
    </location>
    <ligand>
        <name>Zn(2+)</name>
        <dbReference type="ChEBI" id="CHEBI:29105"/>
    </ligand>
</feature>
<comment type="subunit">
    <text evidence="8">Part of the RNA polymerase complex.</text>
</comment>
<gene>
    <name evidence="8" type="primary">rpo12</name>
    <name evidence="8" type="synonym">rpoP</name>
    <name evidence="9" type="ORF">D9Q81_01915</name>
</gene>
<proteinExistence type="inferred from homology"/>
<dbReference type="GeneID" id="41339751"/>
<keyword evidence="5 8" id="KW-0479">Metal-binding</keyword>
<keyword evidence="2 8" id="KW-0963">Cytoplasm</keyword>
<protein>
    <recommendedName>
        <fullName evidence="8">DNA-directed RNA polymerase subunit Rpo12</fullName>
        <ecNumber evidence="8">2.7.7.6</ecNumber>
    </recommendedName>
    <alternativeName>
        <fullName evidence="8">DNA-directed RNA polymerase subunit P</fullName>
    </alternativeName>
</protein>
<comment type="subcellular location">
    <subcellularLocation>
        <location evidence="8">Cytoplasm</location>
    </subcellularLocation>
</comment>
<dbReference type="GO" id="GO:0006351">
    <property type="term" value="P:DNA-templated transcription"/>
    <property type="evidence" value="ECO:0007669"/>
    <property type="project" value="UniProtKB-UniRule"/>
</dbReference>
<reference evidence="9 10" key="1">
    <citation type="submission" date="2018-10" db="EMBL/GenBank/DDBJ databases">
        <title>Co-occurring genomic capacity for anaerobic methane metabolism and dissimilatory sulfite reduction discovered in the Korarchaeota.</title>
        <authorList>
            <person name="Mckay L.J."/>
            <person name="Dlakic M."/>
            <person name="Fields M.W."/>
            <person name="Delmont T.O."/>
            <person name="Eren A.M."/>
            <person name="Jay Z.J."/>
            <person name="Klingelsmith K.B."/>
            <person name="Rusch D.B."/>
            <person name="Inskeep W.P."/>
        </authorList>
    </citation>
    <scope>NUCLEOTIDE SEQUENCE [LARGE SCALE GENOMIC DNA]</scope>
    <source>
        <strain evidence="9 10">WS</strain>
    </source>
</reference>
<evidence type="ECO:0000256" key="2">
    <source>
        <dbReference type="ARBA" id="ARBA00022490"/>
    </source>
</evidence>
<evidence type="ECO:0000256" key="3">
    <source>
        <dbReference type="ARBA" id="ARBA00022679"/>
    </source>
</evidence>
<dbReference type="GO" id="GO:0008270">
    <property type="term" value="F:zinc ion binding"/>
    <property type="evidence" value="ECO:0007669"/>
    <property type="project" value="UniProtKB-UniRule"/>
</dbReference>
<feature type="binding site" evidence="8">
    <location>
        <position position="7"/>
    </location>
    <ligand>
        <name>Zn(2+)</name>
        <dbReference type="ChEBI" id="CHEBI:29105"/>
    </ligand>
</feature>
<dbReference type="EMBL" id="RCOR01000014">
    <property type="protein sequence ID" value="RSN70089.1"/>
    <property type="molecule type" value="Genomic_DNA"/>
</dbReference>
<dbReference type="InterPro" id="IPR029040">
    <property type="entry name" value="RPABC4/Spt4"/>
</dbReference>
<evidence type="ECO:0000313" key="9">
    <source>
        <dbReference type="EMBL" id="RSN70089.1"/>
    </source>
</evidence>
<dbReference type="RefSeq" id="WP_125740860.1">
    <property type="nucleotide sequence ID" value="NZ_RCOR01000014.1"/>
</dbReference>
<keyword evidence="1 8" id="KW-0240">DNA-directed RNA polymerase</keyword>
<dbReference type="GO" id="GO:0000428">
    <property type="term" value="C:DNA-directed RNA polymerase complex"/>
    <property type="evidence" value="ECO:0007669"/>
    <property type="project" value="UniProtKB-KW"/>
</dbReference>
<dbReference type="InterPro" id="IPR006591">
    <property type="entry name" value="RNAP_P/RPABC4"/>
</dbReference>
<evidence type="ECO:0000256" key="4">
    <source>
        <dbReference type="ARBA" id="ARBA00022695"/>
    </source>
</evidence>
<keyword evidence="6 8" id="KW-0862">Zinc</keyword>